<comment type="caution">
    <text evidence="2">The sequence shown here is derived from an EMBL/GenBank/DDBJ whole genome shotgun (WGS) entry which is preliminary data.</text>
</comment>
<evidence type="ECO:0000259" key="1">
    <source>
        <dbReference type="Pfam" id="PF00899"/>
    </source>
</evidence>
<proteinExistence type="predicted"/>
<dbReference type="InterPro" id="IPR022500">
    <property type="entry name" value="PRTRC_ThiF"/>
</dbReference>
<dbReference type="GO" id="GO:0004792">
    <property type="term" value="F:thiosulfate-cyanide sulfurtransferase activity"/>
    <property type="evidence" value="ECO:0007669"/>
    <property type="project" value="TreeGrafter"/>
</dbReference>
<organism evidence="2 3">
    <name type="scientific">Noviherbaspirillum galbum</name>
    <dbReference type="NCBI Taxonomy" id="2709383"/>
    <lineage>
        <taxon>Bacteria</taxon>
        <taxon>Pseudomonadati</taxon>
        <taxon>Pseudomonadota</taxon>
        <taxon>Betaproteobacteria</taxon>
        <taxon>Burkholderiales</taxon>
        <taxon>Oxalobacteraceae</taxon>
        <taxon>Noviherbaspirillum</taxon>
    </lineage>
</organism>
<accession>A0A6B3SNS4</accession>
<evidence type="ECO:0000313" key="2">
    <source>
        <dbReference type="EMBL" id="NEX60112.1"/>
    </source>
</evidence>
<keyword evidence="3" id="KW-1185">Reference proteome</keyword>
<dbReference type="GO" id="GO:0005737">
    <property type="term" value="C:cytoplasm"/>
    <property type="evidence" value="ECO:0007669"/>
    <property type="project" value="TreeGrafter"/>
</dbReference>
<dbReference type="InterPro" id="IPR045886">
    <property type="entry name" value="ThiF/MoeB/HesA"/>
</dbReference>
<protein>
    <submittedName>
        <fullName evidence="2">PRTRC system ThiF family protein</fullName>
    </submittedName>
</protein>
<feature type="domain" description="THIF-type NAD/FAD binding fold" evidence="1">
    <location>
        <begin position="13"/>
        <end position="219"/>
    </location>
</feature>
<name>A0A6B3SNS4_9BURK</name>
<dbReference type="PANTHER" id="PTHR10953">
    <property type="entry name" value="UBIQUITIN-ACTIVATING ENZYME E1"/>
    <property type="match status" value="1"/>
</dbReference>
<dbReference type="GO" id="GO:0008641">
    <property type="term" value="F:ubiquitin-like modifier activating enzyme activity"/>
    <property type="evidence" value="ECO:0007669"/>
    <property type="project" value="InterPro"/>
</dbReference>
<dbReference type="AlphaFoldDB" id="A0A6B3SNS4"/>
<evidence type="ECO:0000313" key="3">
    <source>
        <dbReference type="Proteomes" id="UP000482155"/>
    </source>
</evidence>
<dbReference type="PANTHER" id="PTHR10953:SF247">
    <property type="entry name" value="SLL6053 PROTEIN"/>
    <property type="match status" value="1"/>
</dbReference>
<dbReference type="Gene3D" id="3.40.50.720">
    <property type="entry name" value="NAD(P)-binding Rossmann-like Domain"/>
    <property type="match status" value="1"/>
</dbReference>
<dbReference type="SUPFAM" id="SSF69572">
    <property type="entry name" value="Activating enzymes of the ubiquitin-like proteins"/>
    <property type="match status" value="1"/>
</dbReference>
<dbReference type="RefSeq" id="WP_163960614.1">
    <property type="nucleotide sequence ID" value="NZ_JAAIVB010000011.1"/>
</dbReference>
<gene>
    <name evidence="2" type="ORF">G3574_03385</name>
</gene>
<dbReference type="CDD" id="cd01483">
    <property type="entry name" value="E1_enzyme_family"/>
    <property type="match status" value="1"/>
</dbReference>
<dbReference type="InterPro" id="IPR035985">
    <property type="entry name" value="Ubiquitin-activating_enz"/>
</dbReference>
<dbReference type="EMBL" id="JAAIVB010000011">
    <property type="protein sequence ID" value="NEX60112.1"/>
    <property type="molecule type" value="Genomic_DNA"/>
</dbReference>
<dbReference type="GO" id="GO:0016779">
    <property type="term" value="F:nucleotidyltransferase activity"/>
    <property type="evidence" value="ECO:0007669"/>
    <property type="project" value="TreeGrafter"/>
</dbReference>
<dbReference type="Proteomes" id="UP000482155">
    <property type="component" value="Unassembled WGS sequence"/>
</dbReference>
<dbReference type="NCBIfam" id="TIGR03736">
    <property type="entry name" value="PRTRC_ThiF"/>
    <property type="match status" value="1"/>
</dbReference>
<sequence>MKEHFIHSDLLRREVKIDVIGAGGTGSQVINGLARLHLALLSLGHPGGLDVTLWDDDVVSQSNVGRQAFFPVDVGSHKAPTLINRLNVAFGLGWESRVERVASRTSLRSDIVIGCVDNRRARRAILDAASDGFHAKYWLDCGNRMSDGQVILGEVPSRMDRDDTPRLPHAGDLFPELVDPSLDAADDAPSCSLAEALEKQSLFINTAMAMQACQLLFELFRHGRITHHGLFMNLKTGRTSPLPVSPETWKRFGFIMPTPKPAKQAKGMVDRLAA</sequence>
<dbReference type="Pfam" id="PF00899">
    <property type="entry name" value="ThiF"/>
    <property type="match status" value="1"/>
</dbReference>
<reference evidence="2 3" key="1">
    <citation type="submission" date="2020-02" db="EMBL/GenBank/DDBJ databases">
        <authorList>
            <person name="Kim M.K."/>
        </authorList>
    </citation>
    <scope>NUCLEOTIDE SEQUENCE [LARGE SCALE GENOMIC DNA]</scope>
    <source>
        <strain evidence="2 3">17J57-3</strain>
    </source>
</reference>
<dbReference type="InterPro" id="IPR000594">
    <property type="entry name" value="ThiF_NAD_FAD-bd"/>
</dbReference>